<evidence type="ECO:0000313" key="1">
    <source>
        <dbReference type="EMBL" id="AWT25197.1"/>
    </source>
</evidence>
<proteinExistence type="predicted"/>
<organism evidence="1 2">
    <name type="scientific">Corynebacterium provencense</name>
    <dbReference type="NCBI Taxonomy" id="1737425"/>
    <lineage>
        <taxon>Bacteria</taxon>
        <taxon>Bacillati</taxon>
        <taxon>Actinomycetota</taxon>
        <taxon>Actinomycetes</taxon>
        <taxon>Mycobacteriales</taxon>
        <taxon>Corynebacteriaceae</taxon>
        <taxon>Corynebacterium</taxon>
    </lineage>
</organism>
<dbReference type="KEGG" id="cpre:Csp1_03730"/>
<evidence type="ECO:0000313" key="2">
    <source>
        <dbReference type="Proteomes" id="UP000247696"/>
    </source>
</evidence>
<dbReference type="Proteomes" id="UP000247696">
    <property type="component" value="Chromosome"/>
</dbReference>
<reference evidence="2" key="1">
    <citation type="submission" date="2017-11" db="EMBL/GenBank/DDBJ databases">
        <title>Otitis media/interna in a cat caused by the recently described species Corynebacterium provencense.</title>
        <authorList>
            <person name="Kittl S."/>
            <person name="Brodard I."/>
            <person name="Rychener L."/>
            <person name="Jores J."/>
            <person name="Roosje P."/>
            <person name="Gobeli Brawand S."/>
        </authorList>
    </citation>
    <scope>NUCLEOTIDE SEQUENCE [LARGE SCALE GENOMIC DNA]</scope>
    <source>
        <strain evidence="2">17KM38</strain>
    </source>
</reference>
<keyword evidence="2" id="KW-1185">Reference proteome</keyword>
<name>A0A2Z3YT32_9CORY</name>
<dbReference type="RefSeq" id="WP_265415826.1">
    <property type="nucleotide sequence ID" value="NZ_CP024988.1"/>
</dbReference>
<protein>
    <submittedName>
        <fullName evidence="1">Uncharacterized protein</fullName>
    </submittedName>
</protein>
<gene>
    <name evidence="1" type="ORF">Csp1_03730</name>
</gene>
<dbReference type="AlphaFoldDB" id="A0A2Z3YT32"/>
<sequence length="42" mass="4743">MTNSQETSDTSTPPVVEQYLTSHPDIFAVELTEDNTTPRHPR</sequence>
<accession>A0A2Z3YT32</accession>
<dbReference type="EMBL" id="CP024988">
    <property type="protein sequence ID" value="AWT25197.1"/>
    <property type="molecule type" value="Genomic_DNA"/>
</dbReference>